<protein>
    <submittedName>
        <fullName evidence="1">Uncharacterized protein</fullName>
    </submittedName>
</protein>
<dbReference type="EMBL" id="CP025257">
    <property type="protein sequence ID" value="AUF83723.1"/>
    <property type="molecule type" value="Genomic_DNA"/>
</dbReference>
<name>A0A2K9BNV6_9MOLU</name>
<proteinExistence type="predicted"/>
<reference evidence="1 2" key="1">
    <citation type="submission" date="2017-12" db="EMBL/GenBank/DDBJ databases">
        <title>Mesoplasma syrphidae YJS, Complete Genome.</title>
        <authorList>
            <person name="Knight T.F."/>
            <person name="Citino T."/>
            <person name="Rubinstein R."/>
            <person name="Neuschaefer Z."/>
        </authorList>
    </citation>
    <scope>NUCLEOTIDE SEQUENCE [LARGE SCALE GENOMIC DNA]</scope>
    <source>
        <strain evidence="1 2">YJS</strain>
    </source>
</reference>
<dbReference type="KEGG" id="msyr:CXP39_02850"/>
<dbReference type="AlphaFoldDB" id="A0A2K9BNV6"/>
<organism evidence="1 2">
    <name type="scientific">Mesoplasma syrphidae</name>
    <dbReference type="NCBI Taxonomy" id="225999"/>
    <lineage>
        <taxon>Bacteria</taxon>
        <taxon>Bacillati</taxon>
        <taxon>Mycoplasmatota</taxon>
        <taxon>Mollicutes</taxon>
        <taxon>Entomoplasmatales</taxon>
        <taxon>Entomoplasmataceae</taxon>
        <taxon>Mesoplasma</taxon>
    </lineage>
</organism>
<accession>A0A2K9BNV6</accession>
<evidence type="ECO:0000313" key="2">
    <source>
        <dbReference type="Proteomes" id="UP000233419"/>
    </source>
</evidence>
<dbReference type="Proteomes" id="UP000233419">
    <property type="component" value="Chromosome"/>
</dbReference>
<sequence length="65" mass="7675">MIDMVSKKKFYFANHQRNLLWLYSYNASISTAKAANKFKYILARFKTKKVLVLASFCNEYDSIKI</sequence>
<evidence type="ECO:0000313" key="1">
    <source>
        <dbReference type="EMBL" id="AUF83723.1"/>
    </source>
</evidence>
<keyword evidence="2" id="KW-1185">Reference proteome</keyword>
<gene>
    <name evidence="1" type="ORF">CXP39_02850</name>
</gene>